<evidence type="ECO:0000313" key="3">
    <source>
        <dbReference type="Proteomes" id="UP000094256"/>
    </source>
</evidence>
<dbReference type="STRING" id="1560345.AWL63_17175"/>
<dbReference type="OrthoDB" id="9813092at2"/>
<evidence type="ECO:0000313" key="2">
    <source>
        <dbReference type="EMBL" id="AOH86891.1"/>
    </source>
</evidence>
<evidence type="ECO:0000259" key="1">
    <source>
        <dbReference type="PROSITE" id="PS50404"/>
    </source>
</evidence>
<dbReference type="RefSeq" id="WP_069207441.1">
    <property type="nucleotide sequence ID" value="NZ_CP014168.1"/>
</dbReference>
<dbReference type="PROSITE" id="PS50404">
    <property type="entry name" value="GST_NTER"/>
    <property type="match status" value="1"/>
</dbReference>
<dbReference type="InterPro" id="IPR004045">
    <property type="entry name" value="Glutathione_S-Trfase_N"/>
</dbReference>
<dbReference type="InterPro" id="IPR036249">
    <property type="entry name" value="Thioredoxin-like_sf"/>
</dbReference>
<dbReference type="Gene3D" id="3.40.30.10">
    <property type="entry name" value="Glutaredoxin"/>
    <property type="match status" value="1"/>
</dbReference>
<sequence length="191" mass="21155">MRARMALIVAGVRCEIREVVLRDKPADLIAVSPKATVPVLVTDDGAVIDQSLDIMRWALARHDPEGWLAGDDAALIATNDGAFKHHLDRYKYPDRHGGDPREHRAAALALLAPLEVRLSAHADLCRDGRSLTDIAIFPFVRQFAAVDPDWFAAQPVARVRTWLARQCDSALFEQAMVKHPRWRAGDVPPAS</sequence>
<feature type="domain" description="GST N-terminal" evidence="1">
    <location>
        <begin position="1"/>
        <end position="66"/>
    </location>
</feature>
<dbReference type="AlphaFoldDB" id="A0A1B3ZHK1"/>
<dbReference type="InterPro" id="IPR036282">
    <property type="entry name" value="Glutathione-S-Trfase_C_sf"/>
</dbReference>
<dbReference type="Pfam" id="PF13409">
    <property type="entry name" value="GST_N_2"/>
    <property type="match status" value="1"/>
</dbReference>
<dbReference type="KEGG" id="span:AWL63_17175"/>
<dbReference type="EMBL" id="CP014168">
    <property type="protein sequence ID" value="AOH86891.1"/>
    <property type="molecule type" value="Genomic_DNA"/>
</dbReference>
<name>A0A1B3ZHK1_9SPHN</name>
<keyword evidence="2" id="KW-0808">Transferase</keyword>
<dbReference type="Gene3D" id="1.20.1050.10">
    <property type="match status" value="1"/>
</dbReference>
<accession>A0A1B3ZHK1</accession>
<dbReference type="Proteomes" id="UP000094256">
    <property type="component" value="Chromosome"/>
</dbReference>
<gene>
    <name evidence="2" type="ORF">AWL63_17175</name>
</gene>
<organism evidence="2 3">
    <name type="scientific">Sphingomonas panacis</name>
    <dbReference type="NCBI Taxonomy" id="1560345"/>
    <lineage>
        <taxon>Bacteria</taxon>
        <taxon>Pseudomonadati</taxon>
        <taxon>Pseudomonadota</taxon>
        <taxon>Alphaproteobacteria</taxon>
        <taxon>Sphingomonadales</taxon>
        <taxon>Sphingomonadaceae</taxon>
        <taxon>Sphingomonas</taxon>
    </lineage>
</organism>
<reference evidence="2 3" key="1">
    <citation type="submission" date="2016-01" db="EMBL/GenBank/DDBJ databases">
        <title>Complete genome and mega plasmid sequence of Sphingomonas panacis DCY99 elicits systemic resistance in rice to Xanthomonas oryzae.</title>
        <authorList>
            <person name="Kim Y.J."/>
            <person name="Yang D.C."/>
            <person name="Sing P."/>
        </authorList>
    </citation>
    <scope>NUCLEOTIDE SEQUENCE [LARGE SCALE GENOMIC DNA]</scope>
    <source>
        <strain evidence="2 3">DCY99</strain>
    </source>
</reference>
<dbReference type="SUPFAM" id="SSF47616">
    <property type="entry name" value="GST C-terminal domain-like"/>
    <property type="match status" value="1"/>
</dbReference>
<dbReference type="SUPFAM" id="SSF52833">
    <property type="entry name" value="Thioredoxin-like"/>
    <property type="match status" value="1"/>
</dbReference>
<proteinExistence type="predicted"/>
<dbReference type="CDD" id="cd03196">
    <property type="entry name" value="GST_C_5"/>
    <property type="match status" value="1"/>
</dbReference>
<keyword evidence="3" id="KW-1185">Reference proteome</keyword>
<protein>
    <submittedName>
        <fullName evidence="2">Glutathione S-transferase</fullName>
    </submittedName>
</protein>
<dbReference type="GO" id="GO:0016740">
    <property type="term" value="F:transferase activity"/>
    <property type="evidence" value="ECO:0007669"/>
    <property type="project" value="UniProtKB-KW"/>
</dbReference>